<dbReference type="InterPro" id="IPR036397">
    <property type="entry name" value="RNaseH_sf"/>
</dbReference>
<keyword evidence="3" id="KW-1185">Reference proteome</keyword>
<dbReference type="Gene3D" id="3.30.420.10">
    <property type="entry name" value="Ribonuclease H-like superfamily/Ribonuclease H"/>
    <property type="match status" value="1"/>
</dbReference>
<reference evidence="4" key="1">
    <citation type="submission" date="2025-08" db="UniProtKB">
        <authorList>
            <consortium name="RefSeq"/>
        </authorList>
    </citation>
    <scope>IDENTIFICATION</scope>
    <source>
        <tissue evidence="4">Young leaves</tissue>
    </source>
</reference>
<evidence type="ECO:0000256" key="1">
    <source>
        <dbReference type="SAM" id="MobiDB-lite"/>
    </source>
</evidence>
<dbReference type="AlphaFoldDB" id="A0A6J1JUR9"/>
<dbReference type="PANTHER" id="PTHR45835:SF99">
    <property type="entry name" value="CHROMO DOMAIN-CONTAINING PROTEIN-RELATED"/>
    <property type="match status" value="1"/>
</dbReference>
<protein>
    <submittedName>
        <fullName evidence="4">Uncharacterized protein LOC111489925</fullName>
    </submittedName>
</protein>
<feature type="domain" description="Integrase zinc-binding" evidence="2">
    <location>
        <begin position="1"/>
        <end position="33"/>
    </location>
</feature>
<feature type="region of interest" description="Disordered" evidence="1">
    <location>
        <begin position="91"/>
        <end position="198"/>
    </location>
</feature>
<dbReference type="OrthoDB" id="1938712at2759"/>
<dbReference type="RefSeq" id="XP_022994097.1">
    <property type="nucleotide sequence ID" value="XM_023138329.1"/>
</dbReference>
<dbReference type="Gene3D" id="1.10.340.70">
    <property type="match status" value="1"/>
</dbReference>
<evidence type="ECO:0000313" key="3">
    <source>
        <dbReference type="Proteomes" id="UP000504608"/>
    </source>
</evidence>
<dbReference type="Proteomes" id="UP000504608">
    <property type="component" value="Unplaced"/>
</dbReference>
<dbReference type="InterPro" id="IPR041588">
    <property type="entry name" value="Integrase_H2C2"/>
</dbReference>
<dbReference type="KEGG" id="cmax:111489925"/>
<dbReference type="PANTHER" id="PTHR45835">
    <property type="entry name" value="YALI0A06105P"/>
    <property type="match status" value="1"/>
</dbReference>
<proteinExistence type="predicted"/>
<sequence>MYQDLKQHFWWRSMKKDIAEYVSKCLVCQQVKAPRQKTAGLLQPLSIPEWKWENIAMDFIVGLPKTLKGYTVIWVVVDRLTKSAHFLPERKVIGKTHRQPGEEDEVRPEVQIPKPEPNPITLGQPSTRRFLRPSRFSPKRVSPVTAKPDSLDLRPASPVQRRHVQPNPPEFILQSGWPVSRERPETRERSDNPRLDPRPLHTRLPLIVTRGTFAARLPLTTTSRLRRLIRLGKPISSPFVTVPTLPNLVSALFKEPIINGSIERSRGARSLHYILGSTSAKAYQIRARHPCDIDGSIVHPGTMAHA</sequence>
<dbReference type="GO" id="GO:0003676">
    <property type="term" value="F:nucleic acid binding"/>
    <property type="evidence" value="ECO:0007669"/>
    <property type="project" value="InterPro"/>
</dbReference>
<name>A0A6J1JUR9_CUCMA</name>
<dbReference type="Pfam" id="PF17921">
    <property type="entry name" value="Integrase_H2C2"/>
    <property type="match status" value="1"/>
</dbReference>
<feature type="compositionally biased region" description="Basic and acidic residues" evidence="1">
    <location>
        <begin position="180"/>
        <end position="198"/>
    </location>
</feature>
<evidence type="ECO:0000259" key="2">
    <source>
        <dbReference type="Pfam" id="PF17921"/>
    </source>
</evidence>
<dbReference type="GeneID" id="111489925"/>
<gene>
    <name evidence="4" type="primary">LOC111489925</name>
</gene>
<organism evidence="3 4">
    <name type="scientific">Cucurbita maxima</name>
    <name type="common">Pumpkin</name>
    <name type="synonym">Winter squash</name>
    <dbReference type="NCBI Taxonomy" id="3661"/>
    <lineage>
        <taxon>Eukaryota</taxon>
        <taxon>Viridiplantae</taxon>
        <taxon>Streptophyta</taxon>
        <taxon>Embryophyta</taxon>
        <taxon>Tracheophyta</taxon>
        <taxon>Spermatophyta</taxon>
        <taxon>Magnoliopsida</taxon>
        <taxon>eudicotyledons</taxon>
        <taxon>Gunneridae</taxon>
        <taxon>Pentapetalae</taxon>
        <taxon>rosids</taxon>
        <taxon>fabids</taxon>
        <taxon>Cucurbitales</taxon>
        <taxon>Cucurbitaceae</taxon>
        <taxon>Cucurbiteae</taxon>
        <taxon>Cucurbita</taxon>
    </lineage>
</organism>
<accession>A0A6J1JUR9</accession>
<evidence type="ECO:0000313" key="4">
    <source>
        <dbReference type="RefSeq" id="XP_022994097.1"/>
    </source>
</evidence>